<proteinExistence type="predicted"/>
<dbReference type="AlphaFoldDB" id="A0AAN7VRU0"/>
<evidence type="ECO:0000256" key="2">
    <source>
        <dbReference type="SAM" id="Phobius"/>
    </source>
</evidence>
<accession>A0AAN7VRU0</accession>
<keyword evidence="2" id="KW-0812">Transmembrane</keyword>
<dbReference type="Proteomes" id="UP001310594">
    <property type="component" value="Unassembled WGS sequence"/>
</dbReference>
<keyword evidence="2" id="KW-0472">Membrane</keyword>
<protein>
    <recommendedName>
        <fullName evidence="5">MARVEL domain-containing protein</fullName>
    </recommendedName>
</protein>
<evidence type="ECO:0008006" key="5">
    <source>
        <dbReference type="Google" id="ProtNLM"/>
    </source>
</evidence>
<gene>
    <name evidence="3" type="ORF">LTR97_006240</name>
</gene>
<feature type="transmembrane region" description="Helical" evidence="2">
    <location>
        <begin position="73"/>
        <end position="95"/>
    </location>
</feature>
<evidence type="ECO:0000256" key="1">
    <source>
        <dbReference type="SAM" id="MobiDB-lite"/>
    </source>
</evidence>
<reference evidence="3" key="1">
    <citation type="submission" date="2023-08" db="EMBL/GenBank/DDBJ databases">
        <title>Black Yeasts Isolated from many extreme environments.</title>
        <authorList>
            <person name="Coleine C."/>
            <person name="Stajich J.E."/>
            <person name="Selbmann L."/>
        </authorList>
    </citation>
    <scope>NUCLEOTIDE SEQUENCE</scope>
    <source>
        <strain evidence="3">CCFEE 5810</strain>
    </source>
</reference>
<dbReference type="EMBL" id="JAVRQU010000008">
    <property type="protein sequence ID" value="KAK5700105.1"/>
    <property type="molecule type" value="Genomic_DNA"/>
</dbReference>
<feature type="region of interest" description="Disordered" evidence="1">
    <location>
        <begin position="1"/>
        <end position="36"/>
    </location>
</feature>
<dbReference type="PANTHER" id="PTHR42069:SF1">
    <property type="entry name" value="MARVEL DOMAIN-CONTAINING PROTEIN"/>
    <property type="match status" value="1"/>
</dbReference>
<comment type="caution">
    <text evidence="3">The sequence shown here is derived from an EMBL/GenBank/DDBJ whole genome shotgun (WGS) entry which is preliminary data.</text>
</comment>
<name>A0AAN7VRU0_9PEZI</name>
<feature type="transmembrane region" description="Helical" evidence="2">
    <location>
        <begin position="227"/>
        <end position="249"/>
    </location>
</feature>
<sequence length="274" mass="30875">MAHHYRPPYTNASSNPDIHLKPMHATTTTPSLNSSASNDYYNPVSQYPLGDGEVQRLEARDIRLKKEIRILRLVSRIIATILAGVTLAPLVMTLIKFLQTRNTYYTVDGKQRTAWAANTQTWYMYLYLGVAGMSFAVNLLILLSYCCGVKAANATAKATGWWEHILTAAHLLGWVASIIIYRIGKIPKDSHFQDLWGWTCSPAAEKLQSVITDVNFSMYCTLQTTSFYSGIVNVVTTLVSISTYFLMVYRIESKARLNKKTSYRVDDAREPLRG</sequence>
<keyword evidence="2" id="KW-1133">Transmembrane helix</keyword>
<feature type="transmembrane region" description="Helical" evidence="2">
    <location>
        <begin position="122"/>
        <end position="145"/>
    </location>
</feature>
<feature type="transmembrane region" description="Helical" evidence="2">
    <location>
        <begin position="165"/>
        <end position="184"/>
    </location>
</feature>
<evidence type="ECO:0000313" key="3">
    <source>
        <dbReference type="EMBL" id="KAK5700105.1"/>
    </source>
</evidence>
<dbReference type="PANTHER" id="PTHR42069">
    <property type="entry name" value="HYPHAL ANASTAMOSIS-8 PROTEIN"/>
    <property type="match status" value="1"/>
</dbReference>
<feature type="compositionally biased region" description="Polar residues" evidence="1">
    <location>
        <begin position="25"/>
        <end position="36"/>
    </location>
</feature>
<evidence type="ECO:0000313" key="4">
    <source>
        <dbReference type="Proteomes" id="UP001310594"/>
    </source>
</evidence>
<organism evidence="3 4">
    <name type="scientific">Elasticomyces elasticus</name>
    <dbReference type="NCBI Taxonomy" id="574655"/>
    <lineage>
        <taxon>Eukaryota</taxon>
        <taxon>Fungi</taxon>
        <taxon>Dikarya</taxon>
        <taxon>Ascomycota</taxon>
        <taxon>Pezizomycotina</taxon>
        <taxon>Dothideomycetes</taxon>
        <taxon>Dothideomycetidae</taxon>
        <taxon>Mycosphaerellales</taxon>
        <taxon>Teratosphaeriaceae</taxon>
        <taxon>Elasticomyces</taxon>
    </lineage>
</organism>